<comment type="caution">
    <text evidence="1">The sequence shown here is derived from an EMBL/GenBank/DDBJ whole genome shotgun (WGS) entry which is preliminary data.</text>
</comment>
<evidence type="ECO:0000313" key="2">
    <source>
        <dbReference type="Proteomes" id="UP001576784"/>
    </source>
</evidence>
<evidence type="ECO:0000313" key="1">
    <source>
        <dbReference type="EMBL" id="MFB2894638.1"/>
    </source>
</evidence>
<dbReference type="Proteomes" id="UP001576784">
    <property type="component" value="Unassembled WGS sequence"/>
</dbReference>
<organism evidence="1 2">
    <name type="scientific">Floridaenema flaviceps BLCC-F50</name>
    <dbReference type="NCBI Taxonomy" id="3153642"/>
    <lineage>
        <taxon>Bacteria</taxon>
        <taxon>Bacillati</taxon>
        <taxon>Cyanobacteriota</taxon>
        <taxon>Cyanophyceae</taxon>
        <taxon>Oscillatoriophycideae</taxon>
        <taxon>Aerosakkonematales</taxon>
        <taxon>Aerosakkonemataceae</taxon>
        <taxon>Floridanema</taxon>
        <taxon>Floridanema flaviceps</taxon>
    </lineage>
</organism>
<dbReference type="EMBL" id="JBHFNR010000121">
    <property type="protein sequence ID" value="MFB2894638.1"/>
    <property type="molecule type" value="Genomic_DNA"/>
</dbReference>
<sequence length="71" mass="8076">MKLHLSGLPRYPKNQMVSFLGGMGKIINYYPEPNSWQYAVQMELGPEPDFGRIGYETTILLNESEIDAVLN</sequence>
<gene>
    <name evidence="1" type="ORF">ACE1CI_17145</name>
</gene>
<accession>A0ABV4XSG4</accession>
<keyword evidence="2" id="KW-1185">Reference proteome</keyword>
<proteinExistence type="predicted"/>
<dbReference type="RefSeq" id="WP_413264283.1">
    <property type="nucleotide sequence ID" value="NZ_JBHFNR010000121.1"/>
</dbReference>
<reference evidence="1 2" key="1">
    <citation type="submission" date="2024-09" db="EMBL/GenBank/DDBJ databases">
        <title>Floridaenema gen nov. (Aerosakkonemataceae, Aerosakkonematales ord. nov., Cyanobacteria) from benthic tropical and subtropical fresh waters, with the description of four new species.</title>
        <authorList>
            <person name="Moretto J.A."/>
            <person name="Berthold D.E."/>
            <person name="Lefler F.W."/>
            <person name="Huang I.-S."/>
            <person name="Laughinghouse H. IV."/>
        </authorList>
    </citation>
    <scope>NUCLEOTIDE SEQUENCE [LARGE SCALE GENOMIC DNA]</scope>
    <source>
        <strain evidence="1 2">BLCC-F50</strain>
    </source>
</reference>
<name>A0ABV4XSG4_9CYAN</name>
<protein>
    <submittedName>
        <fullName evidence="1">Uncharacterized protein</fullName>
    </submittedName>
</protein>